<dbReference type="PANTHER" id="PTHR10980:SF3">
    <property type="entry name" value="LD16419P"/>
    <property type="match status" value="1"/>
</dbReference>
<comment type="similarity">
    <text evidence="2">Belongs to the Rho GDI family.</text>
</comment>
<keyword evidence="3" id="KW-0963">Cytoplasm</keyword>
<evidence type="ECO:0000313" key="4">
    <source>
        <dbReference type="Proteomes" id="UP000694941"/>
    </source>
</evidence>
<dbReference type="Pfam" id="PF02115">
    <property type="entry name" value="Rho_GDI"/>
    <property type="match status" value="1"/>
</dbReference>
<dbReference type="SUPFAM" id="SSF81296">
    <property type="entry name" value="E set domains"/>
    <property type="match status" value="1"/>
</dbReference>
<comment type="subcellular location">
    <subcellularLocation>
        <location evidence="1">Cytoplasm</location>
    </subcellularLocation>
</comment>
<evidence type="ECO:0000256" key="2">
    <source>
        <dbReference type="ARBA" id="ARBA00009758"/>
    </source>
</evidence>
<evidence type="ECO:0000256" key="3">
    <source>
        <dbReference type="ARBA" id="ARBA00022490"/>
    </source>
</evidence>
<dbReference type="Gene3D" id="2.70.50.30">
    <property type="entry name" value="Coagulation Factor XIII, subunit A, domain 1"/>
    <property type="match status" value="1"/>
</dbReference>
<reference evidence="5 6" key="1">
    <citation type="submission" date="2025-05" db="UniProtKB">
        <authorList>
            <consortium name="RefSeq"/>
        </authorList>
    </citation>
    <scope>IDENTIFICATION</scope>
    <source>
        <tissue evidence="5 6">Muscle</tissue>
    </source>
</reference>
<dbReference type="RefSeq" id="XP_013782019.1">
    <property type="nucleotide sequence ID" value="XM_013926565.2"/>
</dbReference>
<dbReference type="GeneID" id="106466296"/>
<dbReference type="Proteomes" id="UP000694941">
    <property type="component" value="Unplaced"/>
</dbReference>
<evidence type="ECO:0000313" key="6">
    <source>
        <dbReference type="RefSeq" id="XP_022249977.1"/>
    </source>
</evidence>
<sequence length="197" mass="22700">MADDITKENPDEKVKITYRPPAERSLQEIVEADQEDKSLRKYKENLLGTAAKEVVVVDSANPNRVLVKALALVVDGRPDLNLDLSGNLDDLKKKVFIVKEGIQYRIRIDFFVQREIVTGLKYVQRILRYGAEVETITHMVGSYGPKLELQSFITQPEEMPSGVAARGKYIVKSLFTDDDRNEHLKWEWCFEIEKDWE</sequence>
<dbReference type="InterPro" id="IPR000406">
    <property type="entry name" value="Rho_GDI"/>
</dbReference>
<gene>
    <name evidence="5 6" type="primary">LOC106466296</name>
</gene>
<dbReference type="InterPro" id="IPR024792">
    <property type="entry name" value="RhoGDI_dom_sf"/>
</dbReference>
<dbReference type="InterPro" id="IPR014756">
    <property type="entry name" value="Ig_E-set"/>
</dbReference>
<organism evidence="4 5">
    <name type="scientific">Limulus polyphemus</name>
    <name type="common">Atlantic horseshoe crab</name>
    <dbReference type="NCBI Taxonomy" id="6850"/>
    <lineage>
        <taxon>Eukaryota</taxon>
        <taxon>Metazoa</taxon>
        <taxon>Ecdysozoa</taxon>
        <taxon>Arthropoda</taxon>
        <taxon>Chelicerata</taxon>
        <taxon>Merostomata</taxon>
        <taxon>Xiphosura</taxon>
        <taxon>Limulidae</taxon>
        <taxon>Limulus</taxon>
    </lineage>
</organism>
<accession>A0ABM1BHC7</accession>
<name>A0ABM1BHC7_LIMPO</name>
<evidence type="ECO:0000313" key="5">
    <source>
        <dbReference type="RefSeq" id="XP_013782019.1"/>
    </source>
</evidence>
<proteinExistence type="inferred from homology"/>
<keyword evidence="4" id="KW-1185">Reference proteome</keyword>
<dbReference type="PRINTS" id="PR00492">
    <property type="entry name" value="RHOGDI"/>
</dbReference>
<dbReference type="PANTHER" id="PTHR10980">
    <property type="entry name" value="RHO GDP-DISSOCIATION INHIBITOR"/>
    <property type="match status" value="1"/>
</dbReference>
<protein>
    <submittedName>
        <fullName evidence="5 6">Rho GDP-dissociation inhibitor 1-like</fullName>
    </submittedName>
</protein>
<dbReference type="RefSeq" id="XP_022249977.1">
    <property type="nucleotide sequence ID" value="XM_022394269.1"/>
</dbReference>
<evidence type="ECO:0000256" key="1">
    <source>
        <dbReference type="ARBA" id="ARBA00004496"/>
    </source>
</evidence>